<proteinExistence type="inferred from homology"/>
<keyword evidence="3 4" id="KW-0448">Lipopolysaccharide biosynthesis</keyword>
<keyword evidence="1 4" id="KW-0808">Transferase</keyword>
<evidence type="ECO:0000256" key="3">
    <source>
        <dbReference type="ARBA" id="ARBA00022985"/>
    </source>
</evidence>
<dbReference type="NCBIfam" id="NF009905">
    <property type="entry name" value="PRK13368.1"/>
    <property type="match status" value="1"/>
</dbReference>
<organism evidence="5 6">
    <name type="scientific">Candidatus Zambryskibacteria bacterium RIFCSPLOWO2_12_FULL_39_16</name>
    <dbReference type="NCBI Taxonomy" id="1802775"/>
    <lineage>
        <taxon>Bacteria</taxon>
        <taxon>Candidatus Zambryskiibacteriota</taxon>
    </lineage>
</organism>
<dbReference type="CDD" id="cd02517">
    <property type="entry name" value="CMP-KDO-Synthetase"/>
    <property type="match status" value="1"/>
</dbReference>
<evidence type="ECO:0000313" key="6">
    <source>
        <dbReference type="Proteomes" id="UP000177276"/>
    </source>
</evidence>
<dbReference type="PANTHER" id="PTHR42866:SF2">
    <property type="entry name" value="3-DEOXY-MANNO-OCTULOSONATE CYTIDYLYLTRANSFERASE, MITOCHONDRIAL"/>
    <property type="match status" value="1"/>
</dbReference>
<dbReference type="HAMAP" id="MF_00057">
    <property type="entry name" value="KdsB"/>
    <property type="match status" value="1"/>
</dbReference>
<comment type="similarity">
    <text evidence="4">Belongs to the KdsB family.</text>
</comment>
<protein>
    <recommendedName>
        <fullName evidence="4">3-deoxy-manno-octulosonate cytidylyltransferase</fullName>
        <ecNumber evidence="4">2.7.7.38</ecNumber>
    </recommendedName>
    <alternativeName>
        <fullName evidence="4">CMP-2-keto-3-deoxyoctulosonic acid synthase</fullName>
        <shortName evidence="4">CKS</shortName>
        <shortName evidence="4">CMP-KDO synthase</shortName>
    </alternativeName>
</protein>
<accession>A0A1G2UQW5</accession>
<dbReference type="GO" id="GO:0009103">
    <property type="term" value="P:lipopolysaccharide biosynthetic process"/>
    <property type="evidence" value="ECO:0007669"/>
    <property type="project" value="UniProtKB-UniRule"/>
</dbReference>
<keyword evidence="2 4" id="KW-0548">Nucleotidyltransferase</keyword>
<dbReference type="Gene3D" id="3.90.550.10">
    <property type="entry name" value="Spore Coat Polysaccharide Biosynthesis Protein SpsA, Chain A"/>
    <property type="match status" value="1"/>
</dbReference>
<dbReference type="SUPFAM" id="SSF53448">
    <property type="entry name" value="Nucleotide-diphospho-sugar transferases"/>
    <property type="match status" value="1"/>
</dbReference>
<comment type="function">
    <text evidence="4">Activates KDO (a required 8-carbon sugar) for incorporation into bacterial lipopolysaccharide in Gram-negative bacteria.</text>
</comment>
<dbReference type="GO" id="GO:0033468">
    <property type="term" value="P:CMP-keto-3-deoxy-D-manno-octulosonic acid biosynthetic process"/>
    <property type="evidence" value="ECO:0007669"/>
    <property type="project" value="UniProtKB-UniRule"/>
</dbReference>
<dbReference type="InterPro" id="IPR029044">
    <property type="entry name" value="Nucleotide-diphossugar_trans"/>
</dbReference>
<dbReference type="UniPathway" id="UPA00358">
    <property type="reaction ID" value="UER00476"/>
</dbReference>
<dbReference type="Pfam" id="PF02348">
    <property type="entry name" value="CTP_transf_3"/>
    <property type="match status" value="1"/>
</dbReference>
<gene>
    <name evidence="4" type="primary">kdsB</name>
    <name evidence="5" type="ORF">A3G46_01515</name>
</gene>
<name>A0A1G2UQW5_9BACT</name>
<evidence type="ECO:0000256" key="4">
    <source>
        <dbReference type="HAMAP-Rule" id="MF_00057"/>
    </source>
</evidence>
<dbReference type="Proteomes" id="UP000177276">
    <property type="component" value="Unassembled WGS sequence"/>
</dbReference>
<dbReference type="GO" id="GO:0008690">
    <property type="term" value="F:3-deoxy-manno-octulosonate cytidylyltransferase activity"/>
    <property type="evidence" value="ECO:0007669"/>
    <property type="project" value="UniProtKB-UniRule"/>
</dbReference>
<dbReference type="InterPro" id="IPR003329">
    <property type="entry name" value="Cytidylyl_trans"/>
</dbReference>
<dbReference type="AlphaFoldDB" id="A0A1G2UQW5"/>
<evidence type="ECO:0000256" key="2">
    <source>
        <dbReference type="ARBA" id="ARBA00022695"/>
    </source>
</evidence>
<dbReference type="GO" id="GO:0005829">
    <property type="term" value="C:cytosol"/>
    <property type="evidence" value="ECO:0007669"/>
    <property type="project" value="TreeGrafter"/>
</dbReference>
<evidence type="ECO:0000313" key="5">
    <source>
        <dbReference type="EMBL" id="OHB11791.1"/>
    </source>
</evidence>
<dbReference type="NCBIfam" id="TIGR00466">
    <property type="entry name" value="kdsB"/>
    <property type="match status" value="1"/>
</dbReference>
<keyword evidence="4" id="KW-0963">Cytoplasm</keyword>
<sequence>MKNKAKNLKIIGVIPARFTSTRLPGKPLADICGKPMIWWVYNQACKSKLLTESVIATDDERIAKVCKKLKIPYIMTNTRHATGTDRVAEVAKKIPADIYINIQGDEPLIDPKVIDAAIKPMIDDPSIQVVHLMSEITRMHELVSTTVPNVVVNHNNEAMFFSRFPIPYPRNLVSKYFKIVAVYGFRPEALKRYASLPKGLLEHSEEIESLRFIENKIPIKMIEVVSENIAVDTPSDLEEVRKIICKKIS</sequence>
<comment type="caution">
    <text evidence="5">The sequence shown here is derived from an EMBL/GenBank/DDBJ whole genome shotgun (WGS) entry which is preliminary data.</text>
</comment>
<comment type="subcellular location">
    <subcellularLocation>
        <location evidence="4">Cytoplasm</location>
    </subcellularLocation>
</comment>
<dbReference type="NCBIfam" id="NF003952">
    <property type="entry name" value="PRK05450.1-5"/>
    <property type="match status" value="1"/>
</dbReference>
<dbReference type="PANTHER" id="PTHR42866">
    <property type="entry name" value="3-DEOXY-MANNO-OCTULOSONATE CYTIDYLYLTRANSFERASE"/>
    <property type="match status" value="1"/>
</dbReference>
<reference evidence="5 6" key="1">
    <citation type="journal article" date="2016" name="Nat. Commun.">
        <title>Thousands of microbial genomes shed light on interconnected biogeochemical processes in an aquifer system.</title>
        <authorList>
            <person name="Anantharaman K."/>
            <person name="Brown C.T."/>
            <person name="Hug L.A."/>
            <person name="Sharon I."/>
            <person name="Castelle C.J."/>
            <person name="Probst A.J."/>
            <person name="Thomas B.C."/>
            <person name="Singh A."/>
            <person name="Wilkins M.J."/>
            <person name="Karaoz U."/>
            <person name="Brodie E.L."/>
            <person name="Williams K.H."/>
            <person name="Hubbard S.S."/>
            <person name="Banfield J.F."/>
        </authorList>
    </citation>
    <scope>NUCLEOTIDE SEQUENCE [LARGE SCALE GENOMIC DNA]</scope>
</reference>
<dbReference type="EC" id="2.7.7.38" evidence="4"/>
<dbReference type="EMBL" id="MHWS01000022">
    <property type="protein sequence ID" value="OHB11791.1"/>
    <property type="molecule type" value="Genomic_DNA"/>
</dbReference>
<comment type="pathway">
    <text evidence="4">Nucleotide-sugar biosynthesis; CMP-3-deoxy-D-manno-octulosonate biosynthesis; CMP-3-deoxy-D-manno-octulosonate from 3-deoxy-D-manno-octulosonate and CTP: step 1/1.</text>
</comment>
<evidence type="ECO:0000256" key="1">
    <source>
        <dbReference type="ARBA" id="ARBA00022679"/>
    </source>
</evidence>
<dbReference type="InterPro" id="IPR004528">
    <property type="entry name" value="KdsB"/>
</dbReference>
<comment type="catalytic activity">
    <reaction evidence="4">
        <text>3-deoxy-alpha-D-manno-oct-2-ulosonate + CTP = CMP-3-deoxy-beta-D-manno-octulosonate + diphosphate</text>
        <dbReference type="Rhea" id="RHEA:23448"/>
        <dbReference type="ChEBI" id="CHEBI:33019"/>
        <dbReference type="ChEBI" id="CHEBI:37563"/>
        <dbReference type="ChEBI" id="CHEBI:85986"/>
        <dbReference type="ChEBI" id="CHEBI:85987"/>
        <dbReference type="EC" id="2.7.7.38"/>
    </reaction>
</comment>